<dbReference type="OrthoDB" id="6708898at2"/>
<dbReference type="AlphaFoldDB" id="V2TPZ8"/>
<dbReference type="STRING" id="1392540.P256_00556"/>
<reference evidence="1 2" key="1">
    <citation type="submission" date="2013-10" db="EMBL/GenBank/DDBJ databases">
        <title>The Genome Sequence of Acinetobacter nectaris CIP 110549.</title>
        <authorList>
            <consortium name="The Broad Institute Genomics Platform"/>
            <consortium name="The Broad Institute Genome Sequencing Center for Infectious Disease"/>
            <person name="Cerqueira G."/>
            <person name="Feldgarden M."/>
            <person name="Courvalin P."/>
            <person name="Grillot-Courvalin C."/>
            <person name="Clermont D."/>
            <person name="Rocha E."/>
            <person name="Yoon E.-J."/>
            <person name="Nemec A."/>
            <person name="Young S.K."/>
            <person name="Zeng Q."/>
            <person name="Gargeya S."/>
            <person name="Fitzgerald M."/>
            <person name="Abouelleil A."/>
            <person name="Alvarado L."/>
            <person name="Berlin A.M."/>
            <person name="Chapman S.B."/>
            <person name="Gainer-Dewar J."/>
            <person name="Goldberg J."/>
            <person name="Gnerre S."/>
            <person name="Griggs A."/>
            <person name="Gujja S."/>
            <person name="Hansen M."/>
            <person name="Howarth C."/>
            <person name="Imamovic A."/>
            <person name="Ireland A."/>
            <person name="Larimer J."/>
            <person name="McCowan C."/>
            <person name="Murphy C."/>
            <person name="Pearson M."/>
            <person name="Poon T.W."/>
            <person name="Priest M."/>
            <person name="Roberts A."/>
            <person name="Saif S."/>
            <person name="Shea T."/>
            <person name="Sykes S."/>
            <person name="Wortman J."/>
            <person name="Nusbaum C."/>
            <person name="Birren B."/>
        </authorList>
    </citation>
    <scope>NUCLEOTIDE SEQUENCE [LARGE SCALE GENOMIC DNA]</scope>
    <source>
        <strain evidence="1 2">CIP 110549</strain>
    </source>
</reference>
<sequence length="70" mass="7783">MKLHLSETEAKISLISKDEHGKNISQDVTYDSLLLTGALISIFHDGAVTVNDQQGNPIFDISVNYHNQEK</sequence>
<dbReference type="HOGENOM" id="CLU_2748564_0_0_6"/>
<comment type="caution">
    <text evidence="1">The sequence shown here is derived from an EMBL/GenBank/DDBJ whole genome shotgun (WGS) entry which is preliminary data.</text>
</comment>
<organism evidence="1 2">
    <name type="scientific">Acinetobacter nectaris CIP 110549</name>
    <dbReference type="NCBI Taxonomy" id="1392540"/>
    <lineage>
        <taxon>Bacteria</taxon>
        <taxon>Pseudomonadati</taxon>
        <taxon>Pseudomonadota</taxon>
        <taxon>Gammaproteobacteria</taxon>
        <taxon>Moraxellales</taxon>
        <taxon>Moraxellaceae</taxon>
        <taxon>Acinetobacter</taxon>
    </lineage>
</organism>
<dbReference type="RefSeq" id="WP_023272158.1">
    <property type="nucleotide sequence ID" value="NZ_KI530712.1"/>
</dbReference>
<gene>
    <name evidence="1" type="ORF">P256_00556</name>
</gene>
<keyword evidence="2" id="KW-1185">Reference proteome</keyword>
<evidence type="ECO:0000313" key="1">
    <source>
        <dbReference type="EMBL" id="ESK40116.1"/>
    </source>
</evidence>
<dbReference type="PATRIC" id="fig|1392540.3.peg.546"/>
<name>V2TPZ8_9GAMM</name>
<dbReference type="EMBL" id="AYER01000003">
    <property type="protein sequence ID" value="ESK40116.1"/>
    <property type="molecule type" value="Genomic_DNA"/>
</dbReference>
<protein>
    <submittedName>
        <fullName evidence="1">Uncharacterized protein</fullName>
    </submittedName>
</protein>
<evidence type="ECO:0000313" key="2">
    <source>
        <dbReference type="Proteomes" id="UP000023785"/>
    </source>
</evidence>
<proteinExistence type="predicted"/>
<accession>V2TPZ8</accession>
<dbReference type="Proteomes" id="UP000023785">
    <property type="component" value="Unassembled WGS sequence"/>
</dbReference>